<accession>A0A9D2J5F6</accession>
<sequence length="75" mass="8211">MILLDSDVVIAHLRGTEPARDWQLTARRQQPLAISALTIAEVAGGMRSGETPRGLGLALHVPHRTDHRINRSPGR</sequence>
<reference evidence="1" key="1">
    <citation type="journal article" date="2021" name="PeerJ">
        <title>Extensive microbial diversity within the chicken gut microbiome revealed by metagenomics and culture.</title>
        <authorList>
            <person name="Gilroy R."/>
            <person name="Ravi A."/>
            <person name="Getino M."/>
            <person name="Pursley I."/>
            <person name="Horton D.L."/>
            <person name="Alikhan N.F."/>
            <person name="Baker D."/>
            <person name="Gharbi K."/>
            <person name="Hall N."/>
            <person name="Watson M."/>
            <person name="Adriaenssens E.M."/>
            <person name="Foster-Nyarko E."/>
            <person name="Jarju S."/>
            <person name="Secka A."/>
            <person name="Antonio M."/>
            <person name="Oren A."/>
            <person name="Chaudhuri R.R."/>
            <person name="La Ragione R."/>
            <person name="Hildebrand F."/>
            <person name="Pallen M.J."/>
        </authorList>
    </citation>
    <scope>NUCLEOTIDE SEQUENCE</scope>
    <source>
        <strain evidence="1">ChiGjej4B4-7305</strain>
    </source>
</reference>
<name>A0A9D2J5F6_9MICO</name>
<dbReference type="InterPro" id="IPR029060">
    <property type="entry name" value="PIN-like_dom_sf"/>
</dbReference>
<dbReference type="AlphaFoldDB" id="A0A9D2J5F6"/>
<evidence type="ECO:0000313" key="1">
    <source>
        <dbReference type="EMBL" id="HIZ37283.1"/>
    </source>
</evidence>
<protein>
    <recommendedName>
        <fullName evidence="3">PIN domain-containing protein</fullName>
    </recommendedName>
</protein>
<reference evidence="1" key="2">
    <citation type="submission" date="2021-04" db="EMBL/GenBank/DDBJ databases">
        <authorList>
            <person name="Gilroy R."/>
        </authorList>
    </citation>
    <scope>NUCLEOTIDE SEQUENCE</scope>
    <source>
        <strain evidence="1">ChiGjej4B4-7305</strain>
    </source>
</reference>
<evidence type="ECO:0000313" key="2">
    <source>
        <dbReference type="Proteomes" id="UP000824037"/>
    </source>
</evidence>
<dbReference type="EMBL" id="DXBY01000277">
    <property type="protein sequence ID" value="HIZ37283.1"/>
    <property type="molecule type" value="Genomic_DNA"/>
</dbReference>
<evidence type="ECO:0008006" key="3">
    <source>
        <dbReference type="Google" id="ProtNLM"/>
    </source>
</evidence>
<comment type="caution">
    <text evidence="1">The sequence shown here is derived from an EMBL/GenBank/DDBJ whole genome shotgun (WGS) entry which is preliminary data.</text>
</comment>
<dbReference type="SUPFAM" id="SSF88723">
    <property type="entry name" value="PIN domain-like"/>
    <property type="match status" value="1"/>
</dbReference>
<gene>
    <name evidence="1" type="ORF">H9815_16020</name>
</gene>
<organism evidence="1 2">
    <name type="scientific">Candidatus Ruania gallistercoris</name>
    <dbReference type="NCBI Taxonomy" id="2838746"/>
    <lineage>
        <taxon>Bacteria</taxon>
        <taxon>Bacillati</taxon>
        <taxon>Actinomycetota</taxon>
        <taxon>Actinomycetes</taxon>
        <taxon>Micrococcales</taxon>
        <taxon>Ruaniaceae</taxon>
        <taxon>Ruania</taxon>
    </lineage>
</organism>
<dbReference type="Proteomes" id="UP000824037">
    <property type="component" value="Unassembled WGS sequence"/>
</dbReference>
<proteinExistence type="predicted"/>
<dbReference type="Gene3D" id="3.40.50.1010">
    <property type="entry name" value="5'-nuclease"/>
    <property type="match status" value="1"/>
</dbReference>